<evidence type="ECO:0000256" key="1">
    <source>
        <dbReference type="SAM" id="Phobius"/>
    </source>
</evidence>
<name>A0A0G1CH97_9BACT</name>
<accession>A0A0G1CH97</accession>
<comment type="caution">
    <text evidence="2">The sequence shown here is derived from an EMBL/GenBank/DDBJ whole genome shotgun (WGS) entry which is preliminary data.</text>
</comment>
<dbReference type="Proteomes" id="UP000034543">
    <property type="component" value="Unassembled WGS sequence"/>
</dbReference>
<organism evidence="2 3">
    <name type="scientific">Candidatus Gottesmanbacteria bacterium GW2011_GWA1_43_11</name>
    <dbReference type="NCBI Taxonomy" id="1618436"/>
    <lineage>
        <taxon>Bacteria</taxon>
        <taxon>Candidatus Gottesmaniibacteriota</taxon>
    </lineage>
</organism>
<protein>
    <submittedName>
        <fullName evidence="2">Uncharacterized protein</fullName>
    </submittedName>
</protein>
<keyword evidence="1" id="KW-0472">Membrane</keyword>
<keyword evidence="1" id="KW-1133">Transmembrane helix</keyword>
<keyword evidence="1" id="KW-0812">Transmembrane</keyword>
<gene>
    <name evidence="2" type="ORF">UV59_C0010G0026</name>
</gene>
<evidence type="ECO:0000313" key="3">
    <source>
        <dbReference type="Proteomes" id="UP000034543"/>
    </source>
</evidence>
<dbReference type="EMBL" id="LCFB01000010">
    <property type="protein sequence ID" value="KKS85155.1"/>
    <property type="molecule type" value="Genomic_DNA"/>
</dbReference>
<evidence type="ECO:0000313" key="2">
    <source>
        <dbReference type="EMBL" id="KKS85155.1"/>
    </source>
</evidence>
<reference evidence="2 3" key="1">
    <citation type="journal article" date="2015" name="Nature">
        <title>rRNA introns, odd ribosomes, and small enigmatic genomes across a large radiation of phyla.</title>
        <authorList>
            <person name="Brown C.T."/>
            <person name="Hug L.A."/>
            <person name="Thomas B.C."/>
            <person name="Sharon I."/>
            <person name="Castelle C.J."/>
            <person name="Singh A."/>
            <person name="Wilkins M.J."/>
            <person name="Williams K.H."/>
            <person name="Banfield J.F."/>
        </authorList>
    </citation>
    <scope>NUCLEOTIDE SEQUENCE [LARGE SCALE GENOMIC DNA]</scope>
</reference>
<feature type="transmembrane region" description="Helical" evidence="1">
    <location>
        <begin position="6"/>
        <end position="25"/>
    </location>
</feature>
<proteinExistence type="predicted"/>
<dbReference type="AlphaFoldDB" id="A0A0G1CH97"/>
<sequence>MKNKSALIISVVVLAVVLIGGFLVIKNLTQPVAPVIEEEEEVSNLPPADPSIEVNVTPKADGKAVIMMISKIPPGTQSIEYEFNYTTGEGLPKGTIGKIDVNGKSELEREILLGTCSKNKCTYDTGVTSVNVVLRFNHPDGATQLSKDFSLE</sequence>
<dbReference type="STRING" id="1618436.UV59_C0010G0026"/>